<proteinExistence type="predicted"/>
<dbReference type="RefSeq" id="WP_184585907.1">
    <property type="nucleotide sequence ID" value="NZ_JACHLI010000001.1"/>
</dbReference>
<organism evidence="1 2">
    <name type="scientific">Pseudomonas nitroreducens</name>
    <dbReference type="NCBI Taxonomy" id="46680"/>
    <lineage>
        <taxon>Bacteria</taxon>
        <taxon>Pseudomonadati</taxon>
        <taxon>Pseudomonadota</taxon>
        <taxon>Gammaproteobacteria</taxon>
        <taxon>Pseudomonadales</taxon>
        <taxon>Pseudomonadaceae</taxon>
        <taxon>Pseudomonas</taxon>
    </lineage>
</organism>
<protein>
    <submittedName>
        <fullName evidence="1">Uncharacterized protein</fullName>
    </submittedName>
</protein>
<sequence>MAWDRDYLTLVTALVLGEIKAIEDHVEGLARQPSSHPVIELIKRASPAGREPMYLVRAQGSKKKFDCTHLYGLGLSQLEDEKDAAAWLDYLSCLGLYRNGKFDPAFNELLALTTKQTRIAKVSGWAGEFGRKSLPFLTKGELRNPSLAIALVEQQSLHWAEAADYLLCWASDEMISAHPDDLHPYGPRRLISNSSNDQDVLLALQMQGHKRHLAKAVLDAFGDVPIRAGLGFPAGARLCYTKASFLTSFQCEPVCLDLLAQVKAQACRYFPMGVLAAMQPDHEMRRINAPTVFSGYQSAGRFIASLAELPEYEALAVAEVKADDLSMLARKVVEISAHGASVIGLKEALVCQRLGAGHVDMRYQITEAEVGEYLAASRPLLACSRVDVKLDAPEKFDTLQKRIAVFQDILRLIHPGTHVDGIRVSADPKAALSEFSNFLKKNTTYGNPSALHQANLRNIGAESLVPVADGKAAWDALFLTFGDEGMQPYLDQVPDATVTQRMVLTLDI</sequence>
<gene>
    <name evidence="1" type="ORF">HNP46_000466</name>
</gene>
<accession>A0A7W7KF06</accession>
<evidence type="ECO:0000313" key="1">
    <source>
        <dbReference type="EMBL" id="MBB4861655.1"/>
    </source>
</evidence>
<dbReference type="EMBL" id="JACHLI010000001">
    <property type="protein sequence ID" value="MBB4861655.1"/>
    <property type="molecule type" value="Genomic_DNA"/>
</dbReference>
<name>A0A7W7KF06_PSENT</name>
<reference evidence="1 2" key="1">
    <citation type="submission" date="2020-08" db="EMBL/GenBank/DDBJ databases">
        <title>Functional genomics of gut bacteria from endangered species of beetles.</title>
        <authorList>
            <person name="Carlos-Shanley C."/>
        </authorList>
    </citation>
    <scope>NUCLEOTIDE SEQUENCE [LARGE SCALE GENOMIC DNA]</scope>
    <source>
        <strain evidence="1 2">S00179</strain>
    </source>
</reference>
<comment type="caution">
    <text evidence="1">The sequence shown here is derived from an EMBL/GenBank/DDBJ whole genome shotgun (WGS) entry which is preliminary data.</text>
</comment>
<evidence type="ECO:0000313" key="2">
    <source>
        <dbReference type="Proteomes" id="UP000566995"/>
    </source>
</evidence>
<dbReference type="AlphaFoldDB" id="A0A7W7KF06"/>
<dbReference type="Proteomes" id="UP000566995">
    <property type="component" value="Unassembled WGS sequence"/>
</dbReference>